<organism evidence="1 2">
    <name type="scientific">Vitreoscilla stercoraria</name>
    <dbReference type="NCBI Taxonomy" id="61"/>
    <lineage>
        <taxon>Bacteria</taxon>
        <taxon>Pseudomonadati</taxon>
        <taxon>Pseudomonadota</taxon>
        <taxon>Betaproteobacteria</taxon>
        <taxon>Neisseriales</taxon>
        <taxon>Neisseriaceae</taxon>
        <taxon>Vitreoscilla</taxon>
    </lineage>
</organism>
<reference evidence="1" key="1">
    <citation type="submission" date="2021-12" db="EMBL/GenBank/DDBJ databases">
        <authorList>
            <person name="Veyrier F.J."/>
        </authorList>
    </citation>
    <scope>NUCLEOTIDE SEQUENCE</scope>
    <source>
        <strain evidence="1">SAG 1488-6</strain>
    </source>
</reference>
<keyword evidence="2" id="KW-1185">Reference proteome</keyword>
<protein>
    <submittedName>
        <fullName evidence="1">Uncharacterized protein</fullName>
    </submittedName>
</protein>
<dbReference type="EMBL" id="CP091512">
    <property type="protein sequence ID" value="UOO93191.1"/>
    <property type="molecule type" value="Genomic_DNA"/>
</dbReference>
<reference evidence="1" key="2">
    <citation type="journal article" date="2022" name="Res Sq">
        <title>Evolution of multicellular longitudinally dividing oral cavity symbionts (Neisseriaceae).</title>
        <authorList>
            <person name="Nyongesa S."/>
            <person name="Weber P."/>
            <person name="Bernet E."/>
            <person name="Pullido F."/>
            <person name="Nieckarz M."/>
            <person name="Delaby M."/>
            <person name="Nieves C."/>
            <person name="Viehboeck T."/>
            <person name="Krause N."/>
            <person name="Rivera-Millot A."/>
            <person name="Nakamura A."/>
            <person name="Vischer N."/>
            <person name="VanNieuwenhze M."/>
            <person name="Brun Y."/>
            <person name="Cava F."/>
            <person name="Bulgheresi S."/>
            <person name="Veyrier F."/>
        </authorList>
    </citation>
    <scope>NUCLEOTIDE SEQUENCE</scope>
    <source>
        <strain evidence="1">SAG 1488-6</strain>
    </source>
</reference>
<proteinExistence type="predicted"/>
<gene>
    <name evidence="1" type="ORF">LVJ81_03925</name>
</gene>
<dbReference type="Proteomes" id="UP000832034">
    <property type="component" value="Chromosome"/>
</dbReference>
<evidence type="ECO:0000313" key="2">
    <source>
        <dbReference type="Proteomes" id="UP000832034"/>
    </source>
</evidence>
<accession>A0ABY4EBR7</accession>
<dbReference type="RefSeq" id="WP_026353413.1">
    <property type="nucleotide sequence ID" value="NZ_CP091512.1"/>
</dbReference>
<sequence length="104" mass="12260">MNVANETRRLKLCRQLAENAHMPIPKIYALTFTEQTVEHRYIANGQPIFVNEFKLRYSIFNANHIIGKSEQEYQKWGTETEFPVRFNLPFAYTIDNHVIHTSFA</sequence>
<evidence type="ECO:0000313" key="1">
    <source>
        <dbReference type="EMBL" id="UOO93191.1"/>
    </source>
</evidence>
<name>A0ABY4EBR7_VITST</name>